<evidence type="ECO:0000313" key="4">
    <source>
        <dbReference type="Proteomes" id="UP000255423"/>
    </source>
</evidence>
<feature type="signal peptide" evidence="1">
    <location>
        <begin position="1"/>
        <end position="22"/>
    </location>
</feature>
<feature type="chain" id="PRO_5016938410" evidence="1">
    <location>
        <begin position="23"/>
        <end position="916"/>
    </location>
</feature>
<sequence>MKREAFANIGFLAFFALTLALLNSCTDHNSSLSSGEPSPVDSDIEGFAFVKASGRSALLGTNLNSARKSDTPQMEAYFTYDFYIGEHEVTCGEYHALRKEAGAKCDGIYGNKSPITNVTFYDAVLYANAKSKSENLDTVYTYTSASFDASGSCDNLTGLIFHETVKGYRLPTEAEWVYVASKGWDPEKGWNSVNSDYTFHDVATSPANPLGVYDMAGNVLEWVNDWMTYFQKEAVTNFVGGADEGSLGERVVKGGSYRNEPLAITLYNRGDVYTVTGSSKGDYLGFRLALGEIPNASWLDENGSVKESVVKSQIAIFEMKHLTGTFESKLVFRNDISSNLSFIDFGSGVISVVEIDNTEKAYHPDISPDGKRVAYSTSIEGLGGVSSVYVRNLDATGSDLVKLDVENAAIPRWKLLENGDTAIVYVTSSANNKDDEAFAATSTWQVPFNNGKFGKPKKLFDGAYHGGVSATKQLAVSGARLLRARVAPSGKTVLNGIDTVWYGGEQACNVSLANDGSDRTAFLDFGGKTGAEFVGQSYRTHERLLIADAKGKLIQSVAAPKGYTFDHTEWVLGGSNYVVATLANASGAHQKIVLINLSDSTVTTLAEGDELWHPCLWHSKNLYNSKELDTDSAGVYYLSSAYYSALELRVKMQRFWENRDEITAVALGSSRTMFALHDKDVESHHLLNMAYSAGQITGMGYLFVNYVLNHLKNLKVLVLELSPDFLWYDGFSTWINIIYNKVPGFKYDENHNFWVDGLPEHFVDAVKVTPRPETALQHPYTLEDFLLPDATWGYPVLLRDSTEAEFDSPVYKENFECFKYVIKIARQKGLKVVVTILPQNPAYAETGSFGVYGPRRSIAKDVIDSIKAMDVIFFDEYKFGAHDYTDEMAYNVDHLSTSGAKQYTHRLDSLLSTLKK</sequence>
<dbReference type="NCBIfam" id="TIGR02171">
    <property type="entry name" value="Fb_sc_TIGR02171"/>
    <property type="match status" value="1"/>
</dbReference>
<reference evidence="3 4" key="1">
    <citation type="submission" date="2017-08" db="EMBL/GenBank/DDBJ databases">
        <authorList>
            <person name="de Groot N.N."/>
        </authorList>
    </citation>
    <scope>NUCLEOTIDE SEQUENCE [LARGE SCALE GENOMIC DNA]</scope>
    <source>
        <strain evidence="3 4">HM2</strain>
    </source>
</reference>
<dbReference type="InterPro" id="IPR051043">
    <property type="entry name" value="Sulfatase_Mod_Factor_Kinase"/>
</dbReference>
<name>A0A380RXA3_FIBSU</name>
<dbReference type="InterPro" id="IPR005532">
    <property type="entry name" value="SUMF_dom"/>
</dbReference>
<dbReference type="AlphaFoldDB" id="A0A380RXA3"/>
<dbReference type="PANTHER" id="PTHR23150:SF19">
    <property type="entry name" value="FORMYLGLYCINE-GENERATING ENZYME"/>
    <property type="match status" value="1"/>
</dbReference>
<dbReference type="Pfam" id="PF03781">
    <property type="entry name" value="FGE-sulfatase"/>
    <property type="match status" value="1"/>
</dbReference>
<dbReference type="Proteomes" id="UP000255423">
    <property type="component" value="Unassembled WGS sequence"/>
</dbReference>
<dbReference type="SUPFAM" id="SSF56436">
    <property type="entry name" value="C-type lectin-like"/>
    <property type="match status" value="1"/>
</dbReference>
<dbReference type="InterPro" id="IPR016187">
    <property type="entry name" value="CTDL_fold"/>
</dbReference>
<dbReference type="InterPro" id="IPR011042">
    <property type="entry name" value="6-blade_b-propeller_TolB-like"/>
</dbReference>
<organism evidence="3 4">
    <name type="scientific">Fibrobacter succinogenes</name>
    <name type="common">Bacteroides succinogenes</name>
    <dbReference type="NCBI Taxonomy" id="833"/>
    <lineage>
        <taxon>Bacteria</taxon>
        <taxon>Pseudomonadati</taxon>
        <taxon>Fibrobacterota</taxon>
        <taxon>Fibrobacteria</taxon>
        <taxon>Fibrobacterales</taxon>
        <taxon>Fibrobacteraceae</taxon>
        <taxon>Fibrobacter</taxon>
    </lineage>
</organism>
<dbReference type="Gene3D" id="2.120.10.30">
    <property type="entry name" value="TolB, C-terminal domain"/>
    <property type="match status" value="1"/>
</dbReference>
<evidence type="ECO:0000256" key="1">
    <source>
        <dbReference type="SAM" id="SignalP"/>
    </source>
</evidence>
<dbReference type="Gene3D" id="3.90.1580.10">
    <property type="entry name" value="paralog of FGE (formylglycine-generating enzyme)"/>
    <property type="match status" value="1"/>
</dbReference>
<proteinExistence type="predicted"/>
<dbReference type="GO" id="GO:0120147">
    <property type="term" value="F:formylglycine-generating oxidase activity"/>
    <property type="evidence" value="ECO:0007669"/>
    <property type="project" value="TreeGrafter"/>
</dbReference>
<feature type="domain" description="Sulfatase-modifying factor enzyme-like" evidence="2">
    <location>
        <begin position="57"/>
        <end position="289"/>
    </location>
</feature>
<dbReference type="EMBL" id="UHJL01000001">
    <property type="protein sequence ID" value="SUQ19617.1"/>
    <property type="molecule type" value="Genomic_DNA"/>
</dbReference>
<dbReference type="InterPro" id="IPR022277">
    <property type="entry name" value="CHP02171_FIBSS"/>
</dbReference>
<evidence type="ECO:0000313" key="3">
    <source>
        <dbReference type="EMBL" id="SUQ19617.1"/>
    </source>
</evidence>
<protein>
    <submittedName>
        <fullName evidence="3">TIGR02171 family protein</fullName>
    </submittedName>
</protein>
<dbReference type="InterPro" id="IPR042095">
    <property type="entry name" value="SUMF_sf"/>
</dbReference>
<accession>A0A380RXA3</accession>
<dbReference type="SUPFAM" id="SSF82171">
    <property type="entry name" value="DPP6 N-terminal domain-like"/>
    <property type="match status" value="1"/>
</dbReference>
<evidence type="ECO:0000259" key="2">
    <source>
        <dbReference type="Pfam" id="PF03781"/>
    </source>
</evidence>
<dbReference type="RefSeq" id="WP_109572201.1">
    <property type="nucleotide sequence ID" value="NZ_UHJL01000001.1"/>
</dbReference>
<dbReference type="PANTHER" id="PTHR23150">
    <property type="entry name" value="SULFATASE MODIFYING FACTOR 1, 2"/>
    <property type="match status" value="1"/>
</dbReference>
<keyword evidence="1" id="KW-0732">Signal</keyword>
<gene>
    <name evidence="3" type="ORF">SAMN05661053_0857</name>
</gene>